<evidence type="ECO:0000313" key="9">
    <source>
        <dbReference type="Proteomes" id="UP000596427"/>
    </source>
</evidence>
<comment type="similarity">
    <text evidence="2 5">Belongs to the GMC oxidoreductase family.</text>
</comment>
<dbReference type="PANTHER" id="PTHR11552:SF147">
    <property type="entry name" value="CHOLINE DEHYDROGENASE, MITOCHONDRIAL"/>
    <property type="match status" value="1"/>
</dbReference>
<dbReference type="KEGG" id="xdi:EZH22_02895"/>
<dbReference type="SUPFAM" id="SSF51905">
    <property type="entry name" value="FAD/NAD(P)-binding domain"/>
    <property type="match status" value="1"/>
</dbReference>
<dbReference type="Proteomes" id="UP000596427">
    <property type="component" value="Chromosome"/>
</dbReference>
<feature type="domain" description="Glucose-methanol-choline oxidoreductase N-terminal" evidence="6">
    <location>
        <begin position="81"/>
        <end position="104"/>
    </location>
</feature>
<dbReference type="PROSITE" id="PS00623">
    <property type="entry name" value="GMC_OXRED_1"/>
    <property type="match status" value="1"/>
</dbReference>
<dbReference type="RefSeq" id="WP_203194292.1">
    <property type="nucleotide sequence ID" value="NZ_CP063362.1"/>
</dbReference>
<dbReference type="InterPro" id="IPR007867">
    <property type="entry name" value="GMC_OxRtase_C"/>
</dbReference>
<dbReference type="AlphaFoldDB" id="A0A974PPH5"/>
<dbReference type="Pfam" id="PF00732">
    <property type="entry name" value="GMC_oxred_N"/>
    <property type="match status" value="1"/>
</dbReference>
<dbReference type="PROSITE" id="PS00624">
    <property type="entry name" value="GMC_OXRED_2"/>
    <property type="match status" value="1"/>
</dbReference>
<dbReference type="GO" id="GO:0050660">
    <property type="term" value="F:flavin adenine dinucleotide binding"/>
    <property type="evidence" value="ECO:0007669"/>
    <property type="project" value="InterPro"/>
</dbReference>
<evidence type="ECO:0000259" key="6">
    <source>
        <dbReference type="PROSITE" id="PS00623"/>
    </source>
</evidence>
<keyword evidence="3 5" id="KW-0285">Flavoprotein</keyword>
<keyword evidence="9" id="KW-1185">Reference proteome</keyword>
<dbReference type="InterPro" id="IPR036188">
    <property type="entry name" value="FAD/NAD-bd_sf"/>
</dbReference>
<evidence type="ECO:0000256" key="4">
    <source>
        <dbReference type="ARBA" id="ARBA00022827"/>
    </source>
</evidence>
<dbReference type="Gene3D" id="3.50.50.60">
    <property type="entry name" value="FAD/NAD(P)-binding domain"/>
    <property type="match status" value="1"/>
</dbReference>
<feature type="domain" description="Glucose-methanol-choline oxidoreductase N-terminal" evidence="7">
    <location>
        <begin position="255"/>
        <end position="269"/>
    </location>
</feature>
<dbReference type="Pfam" id="PF05199">
    <property type="entry name" value="GMC_oxred_C"/>
    <property type="match status" value="1"/>
</dbReference>
<reference evidence="8 9" key="1">
    <citation type="submission" date="2020-10" db="EMBL/GenBank/DDBJ databases">
        <title>Degradation of 1,4-Dioxane by Xanthobacter sp. YN2, via a Novel Group-2 Soluble Di-Iron Monooxygenase.</title>
        <authorList>
            <person name="Ma F."/>
            <person name="Wang Y."/>
            <person name="Yang J."/>
            <person name="Guo H."/>
            <person name="Su D."/>
            <person name="Yu L."/>
        </authorList>
    </citation>
    <scope>NUCLEOTIDE SEQUENCE [LARGE SCALE GENOMIC DNA]</scope>
    <source>
        <strain evidence="8 9">YN2</strain>
    </source>
</reference>
<evidence type="ECO:0000256" key="5">
    <source>
        <dbReference type="RuleBase" id="RU003968"/>
    </source>
</evidence>
<dbReference type="PIRSF" id="PIRSF000137">
    <property type="entry name" value="Alcohol_oxidase"/>
    <property type="match status" value="1"/>
</dbReference>
<comment type="cofactor">
    <cofactor evidence="1">
        <name>FAD</name>
        <dbReference type="ChEBI" id="CHEBI:57692"/>
    </cofactor>
</comment>
<evidence type="ECO:0000259" key="7">
    <source>
        <dbReference type="PROSITE" id="PS00624"/>
    </source>
</evidence>
<accession>A0A974PPH5</accession>
<organism evidence="8 9">
    <name type="scientific">Xanthobacter dioxanivorans</name>
    <dbReference type="NCBI Taxonomy" id="2528964"/>
    <lineage>
        <taxon>Bacteria</taxon>
        <taxon>Pseudomonadati</taxon>
        <taxon>Pseudomonadota</taxon>
        <taxon>Alphaproteobacteria</taxon>
        <taxon>Hyphomicrobiales</taxon>
        <taxon>Xanthobacteraceae</taxon>
        <taxon>Xanthobacter</taxon>
    </lineage>
</organism>
<dbReference type="GO" id="GO:0016614">
    <property type="term" value="F:oxidoreductase activity, acting on CH-OH group of donors"/>
    <property type="evidence" value="ECO:0007669"/>
    <property type="project" value="InterPro"/>
</dbReference>
<evidence type="ECO:0000256" key="1">
    <source>
        <dbReference type="ARBA" id="ARBA00001974"/>
    </source>
</evidence>
<dbReference type="InterPro" id="IPR000172">
    <property type="entry name" value="GMC_OxRdtase_N"/>
</dbReference>
<dbReference type="EMBL" id="CP063362">
    <property type="protein sequence ID" value="QRG07377.1"/>
    <property type="molecule type" value="Genomic_DNA"/>
</dbReference>
<name>A0A974PPH5_9HYPH</name>
<evidence type="ECO:0000313" key="8">
    <source>
        <dbReference type="EMBL" id="QRG07377.1"/>
    </source>
</evidence>
<protein>
    <submittedName>
        <fullName evidence="8">GMC family oxidoreductase N-terminal domain-containing protein</fullName>
    </submittedName>
</protein>
<dbReference type="Gene3D" id="3.30.560.10">
    <property type="entry name" value="Glucose Oxidase, domain 3"/>
    <property type="match status" value="1"/>
</dbReference>
<dbReference type="PANTHER" id="PTHR11552">
    <property type="entry name" value="GLUCOSE-METHANOL-CHOLINE GMC OXIDOREDUCTASE"/>
    <property type="match status" value="1"/>
</dbReference>
<proteinExistence type="inferred from homology"/>
<gene>
    <name evidence="8" type="ORF">EZH22_02895</name>
</gene>
<dbReference type="SUPFAM" id="SSF54373">
    <property type="entry name" value="FAD-linked reductases, C-terminal domain"/>
    <property type="match status" value="1"/>
</dbReference>
<sequence>MDSFDYIVVGGGTAGSILAARLSEDPRRTVLLLEAGGTDRGFWVPIPAGFSKLLSGGAFNWRFNTEPEESTYQRPIVVPRGKGLGGSTLINGMIFVRGQSQDYDGWAQMGATGWGWDDVLPYFRKLETFEAADADTSVRGTSGPINIVRVGERPALSKAFLDAAEQAGYARNPDYNGKDQEGFGYYQVNQKNGRRWTVVDGYLRPALSRPNLKVVTHAQALCLALDGRRVTGITYRKGGQDILATARGEVLLAAGAVQSPQLLELSGIGHPQTLKSAGIPLVHALPGVGNNYRDHFATRMNWRVKEPVTLNEQTRGLALAKAVAQYFLTRTGILTLGTGLAHGFVKTRPELAGPDVQYFFMHASYANAADRALDHLPGMTIGVAQLRPQSIGSIHVKSADPFEPPAIRPNFLAVPEDRDCLVEGMKIARRIVDQKAMDPYRAFEMNPGPQTQSDADWLEFARRTGQTIYHPVGTCSMGTGPQAVVDPKLRVVGLDGIRVVDASVMPTIVSANTAAAVMMIAEKAADLIKAEAR</sequence>
<keyword evidence="4 5" id="KW-0274">FAD</keyword>
<evidence type="ECO:0000256" key="3">
    <source>
        <dbReference type="ARBA" id="ARBA00022630"/>
    </source>
</evidence>
<dbReference type="InterPro" id="IPR012132">
    <property type="entry name" value="GMC_OxRdtase"/>
</dbReference>
<evidence type="ECO:0000256" key="2">
    <source>
        <dbReference type="ARBA" id="ARBA00010790"/>
    </source>
</evidence>